<dbReference type="PANTHER" id="PTHR43546">
    <property type="entry name" value="UPF0173 METAL-DEPENDENT HYDROLASE MJ1163-RELATED"/>
    <property type="match status" value="1"/>
</dbReference>
<gene>
    <name evidence="2" type="ORF">SAMN02745148_02024</name>
</gene>
<name>A0A1M4ZRR4_9GAMM</name>
<dbReference type="InterPro" id="IPR036866">
    <property type="entry name" value="RibonucZ/Hydroxyglut_hydro"/>
</dbReference>
<dbReference type="EMBL" id="FQUJ01000008">
    <property type="protein sequence ID" value="SHF20472.1"/>
    <property type="molecule type" value="Genomic_DNA"/>
</dbReference>
<accession>A0A1M4ZRR4</accession>
<dbReference type="Gene3D" id="3.60.15.10">
    <property type="entry name" value="Ribonuclease Z/Hydroxyacylglutathione hydrolase-like"/>
    <property type="match status" value="1"/>
</dbReference>
<dbReference type="Proteomes" id="UP000184346">
    <property type="component" value="Unassembled WGS sequence"/>
</dbReference>
<feature type="chain" id="PRO_5013381951" evidence="1">
    <location>
        <begin position="25"/>
        <end position="251"/>
    </location>
</feature>
<dbReference type="AlphaFoldDB" id="A0A1M4ZRR4"/>
<dbReference type="PANTHER" id="PTHR43546:SF3">
    <property type="entry name" value="UPF0173 METAL-DEPENDENT HYDROLASE MJ1163"/>
    <property type="match status" value="1"/>
</dbReference>
<organism evidence="2 3">
    <name type="scientific">Modicisalibacter ilicicola DSM 19980</name>
    <dbReference type="NCBI Taxonomy" id="1121942"/>
    <lineage>
        <taxon>Bacteria</taxon>
        <taxon>Pseudomonadati</taxon>
        <taxon>Pseudomonadota</taxon>
        <taxon>Gammaproteobacteria</taxon>
        <taxon>Oceanospirillales</taxon>
        <taxon>Halomonadaceae</taxon>
        <taxon>Modicisalibacter</taxon>
    </lineage>
</organism>
<dbReference type="InterPro" id="IPR050114">
    <property type="entry name" value="UPF0173_UPF0282_UlaG_hydrolase"/>
</dbReference>
<proteinExistence type="predicted"/>
<dbReference type="OrthoDB" id="9802991at2"/>
<keyword evidence="3" id="KW-1185">Reference proteome</keyword>
<reference evidence="2 3" key="1">
    <citation type="submission" date="2016-11" db="EMBL/GenBank/DDBJ databases">
        <authorList>
            <person name="Jaros S."/>
            <person name="Januszkiewicz K."/>
            <person name="Wedrychowicz H."/>
        </authorList>
    </citation>
    <scope>NUCLEOTIDE SEQUENCE [LARGE SCALE GENOMIC DNA]</scope>
    <source>
        <strain evidence="2 3">DSM 19980</strain>
    </source>
</reference>
<protein>
    <submittedName>
        <fullName evidence="2">L-ascorbate metabolism protein UlaG, beta-lactamase superfamily</fullName>
    </submittedName>
</protein>
<dbReference type="SUPFAM" id="SSF56281">
    <property type="entry name" value="Metallo-hydrolase/oxidoreductase"/>
    <property type="match status" value="1"/>
</dbReference>
<dbReference type="STRING" id="1121942.SAMN02745148_02024"/>
<evidence type="ECO:0000256" key="1">
    <source>
        <dbReference type="SAM" id="SignalP"/>
    </source>
</evidence>
<feature type="signal peptide" evidence="1">
    <location>
        <begin position="1"/>
        <end position="24"/>
    </location>
</feature>
<evidence type="ECO:0000313" key="3">
    <source>
        <dbReference type="Proteomes" id="UP000184346"/>
    </source>
</evidence>
<keyword evidence="1" id="KW-0732">Signal</keyword>
<dbReference type="Pfam" id="PF13483">
    <property type="entry name" value="Lactamase_B_3"/>
    <property type="match status" value="1"/>
</dbReference>
<evidence type="ECO:0000313" key="2">
    <source>
        <dbReference type="EMBL" id="SHF20472.1"/>
    </source>
</evidence>
<sequence>MKIIPVALSAALLSLTSVPLQAQAADSEDAMSTAQGPVSLSPIEHGSLVLQWNDQTIYIDPTGTADAYQGLDAADLILITHPHGDHLSTETLDAIDTSAATVIMPQSVADEIGDSYGEAQRVMANGDTIELDGLRIHAMPMYNLPEDEDPRHPRGFGNGYVLTLGDKRVYISGDTEGIEEMRSLEDIDMAFVCMNLPYTMDVEQAADAVLDFAPAVVYPYHYRGQDVQRFKTLVNEQNPDIEVRLREWYPE</sequence>